<protein>
    <submittedName>
        <fullName evidence="4">UBA domain-containing protein</fullName>
    </submittedName>
</protein>
<dbReference type="STRING" id="1561998.A0A1I7TH09"/>
<dbReference type="Pfam" id="PF00627">
    <property type="entry name" value="UBA"/>
    <property type="match status" value="1"/>
</dbReference>
<organism evidence="3 4">
    <name type="scientific">Caenorhabditis tropicalis</name>
    <dbReference type="NCBI Taxonomy" id="1561998"/>
    <lineage>
        <taxon>Eukaryota</taxon>
        <taxon>Metazoa</taxon>
        <taxon>Ecdysozoa</taxon>
        <taxon>Nematoda</taxon>
        <taxon>Chromadorea</taxon>
        <taxon>Rhabditida</taxon>
        <taxon>Rhabditina</taxon>
        <taxon>Rhabditomorpha</taxon>
        <taxon>Rhabditoidea</taxon>
        <taxon>Rhabditidae</taxon>
        <taxon>Peloderinae</taxon>
        <taxon>Caenorhabditis</taxon>
    </lineage>
</organism>
<evidence type="ECO:0000256" key="1">
    <source>
        <dbReference type="SAM" id="MobiDB-lite"/>
    </source>
</evidence>
<dbReference type="eggNOG" id="ENOG502TFI8">
    <property type="taxonomic scope" value="Eukaryota"/>
</dbReference>
<feature type="domain" description="UBA" evidence="2">
    <location>
        <begin position="257"/>
        <end position="298"/>
    </location>
</feature>
<proteinExistence type="predicted"/>
<name>A0A1I7TH09_9PELO</name>
<dbReference type="SMART" id="SM00165">
    <property type="entry name" value="UBA"/>
    <property type="match status" value="1"/>
</dbReference>
<evidence type="ECO:0000313" key="3">
    <source>
        <dbReference type="Proteomes" id="UP000095282"/>
    </source>
</evidence>
<dbReference type="InterPro" id="IPR009060">
    <property type="entry name" value="UBA-like_sf"/>
</dbReference>
<dbReference type="WBParaSite" id="Csp11.Scaffold610.g5847.t1">
    <property type="protein sequence ID" value="Csp11.Scaffold610.g5847.t1"/>
    <property type="gene ID" value="Csp11.Scaffold610.g5847"/>
</dbReference>
<sequence>MVFLQMKTTCKEIPISDIIATGHVPFFTDVTSNCAEFRGEKNLDRFRLIYNGRVLKEDDLKNITDNDSIRVILLPESNDQKLNDESSRKSFDSELQTLSSPFKNSEDRRIHGFNHDLSLPEHVSNLLKKYPELVYDSHLLCVFRDWYLFRAYCLRNSFKKDDARNNFKYMNPDFMKYFKDIVVTIGEKYGYNMGEQRGFAEQRRPGAAPVVSHALLQNALQAALAGVGLPPAPRPQAAAPPPVQAPTPQPAEEPMQQGYEQQAATLREYGFENEELIQLALEQSNGDLQAAMEFLIELQN</sequence>
<dbReference type="Gene3D" id="1.10.8.10">
    <property type="entry name" value="DNA helicase RuvA subunit, C-terminal domain"/>
    <property type="match status" value="1"/>
</dbReference>
<feature type="compositionally biased region" description="Pro residues" evidence="1">
    <location>
        <begin position="231"/>
        <end position="251"/>
    </location>
</feature>
<accession>A0A1I7TH09</accession>
<evidence type="ECO:0000259" key="2">
    <source>
        <dbReference type="PROSITE" id="PS50030"/>
    </source>
</evidence>
<reference evidence="4" key="1">
    <citation type="submission" date="2016-11" db="UniProtKB">
        <authorList>
            <consortium name="WormBaseParasite"/>
        </authorList>
    </citation>
    <scope>IDENTIFICATION</scope>
</reference>
<feature type="region of interest" description="Disordered" evidence="1">
    <location>
        <begin position="231"/>
        <end position="259"/>
    </location>
</feature>
<dbReference type="Proteomes" id="UP000095282">
    <property type="component" value="Unplaced"/>
</dbReference>
<dbReference type="PROSITE" id="PS50030">
    <property type="entry name" value="UBA"/>
    <property type="match status" value="1"/>
</dbReference>
<keyword evidence="3" id="KW-1185">Reference proteome</keyword>
<dbReference type="SUPFAM" id="SSF46934">
    <property type="entry name" value="UBA-like"/>
    <property type="match status" value="1"/>
</dbReference>
<dbReference type="InterPro" id="IPR015940">
    <property type="entry name" value="UBA"/>
</dbReference>
<dbReference type="AlphaFoldDB" id="A0A1I7TH09"/>
<evidence type="ECO:0000313" key="4">
    <source>
        <dbReference type="WBParaSite" id="Csp11.Scaffold610.g5847.t1"/>
    </source>
</evidence>